<feature type="region of interest" description="Disordered" evidence="1">
    <location>
        <begin position="29"/>
        <end position="62"/>
    </location>
</feature>
<accession>A0AAU7YDJ2</accession>
<proteinExistence type="predicted"/>
<sequence length="62" mass="6720">MLSRINKRCQSWNWKLILISLYGKAAVGRATPESREKKKGNGKLRSASGRLTVAGRTGTGCG</sequence>
<dbReference type="EMBL" id="PP847201">
    <property type="protein sequence ID" value="XBY85667.1"/>
    <property type="molecule type" value="Genomic_DNA"/>
</dbReference>
<protein>
    <submittedName>
        <fullName evidence="2">Uncharacterized protein</fullName>
    </submittedName>
</protein>
<evidence type="ECO:0000313" key="2">
    <source>
        <dbReference type="EMBL" id="XBY85667.1"/>
    </source>
</evidence>
<organism evidence="2">
    <name type="scientific">Iridovirus sp</name>
    <dbReference type="NCBI Taxonomy" id="135728"/>
    <lineage>
        <taxon>Viruses</taxon>
        <taxon>Varidnaviria</taxon>
        <taxon>Bamfordvirae</taxon>
        <taxon>Nucleocytoviricota</taxon>
        <taxon>Megaviricetes</taxon>
        <taxon>Pimascovirales</taxon>
        <taxon>Pimascovirales incertae sedis</taxon>
        <taxon>Iridoviridae</taxon>
        <taxon>Betairidovirinae</taxon>
        <taxon>Iridovirus</taxon>
    </lineage>
</organism>
<reference evidence="2" key="1">
    <citation type="submission" date="2024-05" db="EMBL/GenBank/DDBJ databases">
        <title>Complete genomes of an iridovirus, and two densoviruses identified in lab reared social spiders in California, USA.</title>
        <authorList>
            <person name="Millerwise S."/>
            <person name="Lund M.C."/>
            <person name="Schmidlin K."/>
            <person name="Kraberger S."/>
            <person name="Harrison J."/>
            <person name="Cease A."/>
            <person name="Pinter-Wollman N."/>
            <person name="Varsani A."/>
        </authorList>
    </citation>
    <scope>NUCLEOTIDE SEQUENCE</scope>
    <source>
        <strain evidence="2">SocP20</strain>
    </source>
</reference>
<name>A0AAU7YDJ2_9VIRU</name>
<evidence type="ECO:0000256" key="1">
    <source>
        <dbReference type="SAM" id="MobiDB-lite"/>
    </source>
</evidence>